<keyword evidence="2" id="KW-1185">Reference proteome</keyword>
<name>A0A0D7AST7_9AGAR</name>
<gene>
    <name evidence="1" type="ORF">CYLTODRAFT_427620</name>
</gene>
<protein>
    <submittedName>
        <fullName evidence="1">Uncharacterized protein</fullName>
    </submittedName>
</protein>
<evidence type="ECO:0000313" key="2">
    <source>
        <dbReference type="Proteomes" id="UP000054007"/>
    </source>
</evidence>
<sequence length="117" mass="13588">MRRSLRPEGLCCISRYGIGRTQLWADTRRGGYPQDYDAERNGKFCAKWSAARLIHIVALRTHHGRMECTENEWHEDAKNGNEKQEREGYMHGNRMMNGKRTLLDMTMGTIIFSNALL</sequence>
<reference evidence="1 2" key="1">
    <citation type="journal article" date="2015" name="Fungal Genet. Biol.">
        <title>Evolution of novel wood decay mechanisms in Agaricales revealed by the genome sequences of Fistulina hepatica and Cylindrobasidium torrendii.</title>
        <authorList>
            <person name="Floudas D."/>
            <person name="Held B.W."/>
            <person name="Riley R."/>
            <person name="Nagy L.G."/>
            <person name="Koehler G."/>
            <person name="Ransdell A.S."/>
            <person name="Younus H."/>
            <person name="Chow J."/>
            <person name="Chiniquy J."/>
            <person name="Lipzen A."/>
            <person name="Tritt A."/>
            <person name="Sun H."/>
            <person name="Haridas S."/>
            <person name="LaButti K."/>
            <person name="Ohm R.A."/>
            <person name="Kues U."/>
            <person name="Blanchette R.A."/>
            <person name="Grigoriev I.V."/>
            <person name="Minto R.E."/>
            <person name="Hibbett D.S."/>
        </authorList>
    </citation>
    <scope>NUCLEOTIDE SEQUENCE [LARGE SCALE GENOMIC DNA]</scope>
    <source>
        <strain evidence="1 2">FP15055 ss-10</strain>
    </source>
</reference>
<dbReference type="Proteomes" id="UP000054007">
    <property type="component" value="Unassembled WGS sequence"/>
</dbReference>
<evidence type="ECO:0000313" key="1">
    <source>
        <dbReference type="EMBL" id="KIY61267.1"/>
    </source>
</evidence>
<accession>A0A0D7AST7</accession>
<organism evidence="1 2">
    <name type="scientific">Cylindrobasidium torrendii FP15055 ss-10</name>
    <dbReference type="NCBI Taxonomy" id="1314674"/>
    <lineage>
        <taxon>Eukaryota</taxon>
        <taxon>Fungi</taxon>
        <taxon>Dikarya</taxon>
        <taxon>Basidiomycota</taxon>
        <taxon>Agaricomycotina</taxon>
        <taxon>Agaricomycetes</taxon>
        <taxon>Agaricomycetidae</taxon>
        <taxon>Agaricales</taxon>
        <taxon>Marasmiineae</taxon>
        <taxon>Physalacriaceae</taxon>
        <taxon>Cylindrobasidium</taxon>
    </lineage>
</organism>
<dbReference type="AlphaFoldDB" id="A0A0D7AST7"/>
<dbReference type="EMBL" id="KN880992">
    <property type="protein sequence ID" value="KIY61267.1"/>
    <property type="molecule type" value="Genomic_DNA"/>
</dbReference>
<proteinExistence type="predicted"/>